<reference evidence="2 3" key="2">
    <citation type="submission" date="2016-08" db="EMBL/GenBank/DDBJ databases">
        <title>Pervasive Adenine N6-methylation of Active Genes in Fungi.</title>
        <authorList>
            <consortium name="DOE Joint Genome Institute"/>
            <person name="Mondo S.J."/>
            <person name="Dannebaum R.O."/>
            <person name="Kuo R.C."/>
            <person name="Labutti K."/>
            <person name="Haridas S."/>
            <person name="Kuo A."/>
            <person name="Salamov A."/>
            <person name="Ahrendt S.R."/>
            <person name="Lipzen A."/>
            <person name="Sullivan W."/>
            <person name="Andreopoulos W.B."/>
            <person name="Clum A."/>
            <person name="Lindquist E."/>
            <person name="Daum C."/>
            <person name="Ramamoorthy G.K."/>
            <person name="Gryganskyi A."/>
            <person name="Culley D."/>
            <person name="Magnuson J.K."/>
            <person name="James T.Y."/>
            <person name="O'Malley M.A."/>
            <person name="Stajich J.E."/>
            <person name="Spatafora J.W."/>
            <person name="Visel A."/>
            <person name="Grigoriev I.V."/>
        </authorList>
    </citation>
    <scope>NUCLEOTIDE SEQUENCE [LARGE SCALE GENOMIC DNA]</scope>
    <source>
        <strain evidence="2 3">S4</strain>
    </source>
</reference>
<dbReference type="OrthoDB" id="10442653at2759"/>
<dbReference type="Proteomes" id="UP000193944">
    <property type="component" value="Unassembled WGS sequence"/>
</dbReference>
<proteinExistence type="predicted"/>
<name>A0A1Y1WX46_9FUNG</name>
<evidence type="ECO:0000256" key="1">
    <source>
        <dbReference type="SAM" id="Phobius"/>
    </source>
</evidence>
<keyword evidence="1" id="KW-0812">Transmembrane</keyword>
<protein>
    <submittedName>
        <fullName evidence="2">Uncharacterized protein</fullName>
    </submittedName>
</protein>
<sequence>MYNKSLLIYFIFIITYVQIIYSYVLSYTYDNITDYDKYSKHIYTYDKNKILKKSEALKSEGDYYINYLCKNDICIPVSTDISKPFAEIPDEKGNIKRYIIQSSYYNKKYLENMYEGRSNCTSTNEHVNNQSNENCYTGILISCECNSDSQCITNKCIDGFCIFNKENPTEMCTYNYSFSIIFGGHSYMYCGKVTGDICKRNKECASYNCFKYENKTVCATPNRPSGGEYILVLVAIKFF</sequence>
<dbReference type="EMBL" id="MCFG01000222">
    <property type="protein sequence ID" value="ORX78121.1"/>
    <property type="molecule type" value="Genomic_DNA"/>
</dbReference>
<keyword evidence="3" id="KW-1185">Reference proteome</keyword>
<comment type="caution">
    <text evidence="2">The sequence shown here is derived from an EMBL/GenBank/DDBJ whole genome shotgun (WGS) entry which is preliminary data.</text>
</comment>
<keyword evidence="1" id="KW-1133">Transmembrane helix</keyword>
<evidence type="ECO:0000313" key="2">
    <source>
        <dbReference type="EMBL" id="ORX78121.1"/>
    </source>
</evidence>
<gene>
    <name evidence="2" type="ORF">BCR32DRAFT_51670</name>
</gene>
<evidence type="ECO:0000313" key="3">
    <source>
        <dbReference type="Proteomes" id="UP000193944"/>
    </source>
</evidence>
<keyword evidence="1" id="KW-0472">Membrane</keyword>
<dbReference type="AlphaFoldDB" id="A0A1Y1WX46"/>
<feature type="transmembrane region" description="Helical" evidence="1">
    <location>
        <begin position="6"/>
        <end position="29"/>
    </location>
</feature>
<reference evidence="2 3" key="1">
    <citation type="submission" date="2016-08" db="EMBL/GenBank/DDBJ databases">
        <title>A Parts List for Fungal Cellulosomes Revealed by Comparative Genomics.</title>
        <authorList>
            <consortium name="DOE Joint Genome Institute"/>
            <person name="Haitjema C.H."/>
            <person name="Gilmore S.P."/>
            <person name="Henske J.K."/>
            <person name="Solomon K.V."/>
            <person name="De Groot R."/>
            <person name="Kuo A."/>
            <person name="Mondo S.J."/>
            <person name="Salamov A.A."/>
            <person name="Labutti K."/>
            <person name="Zhao Z."/>
            <person name="Chiniquy J."/>
            <person name="Barry K."/>
            <person name="Brewer H.M."/>
            <person name="Purvine S.O."/>
            <person name="Wright A.T."/>
            <person name="Boxma B."/>
            <person name="Van Alen T."/>
            <person name="Hackstein J.H."/>
            <person name="Baker S.E."/>
            <person name="Grigoriev I.V."/>
            <person name="O'Malley M.A."/>
        </authorList>
    </citation>
    <scope>NUCLEOTIDE SEQUENCE [LARGE SCALE GENOMIC DNA]</scope>
    <source>
        <strain evidence="2 3">S4</strain>
    </source>
</reference>
<organism evidence="2 3">
    <name type="scientific">Anaeromyces robustus</name>
    <dbReference type="NCBI Taxonomy" id="1754192"/>
    <lineage>
        <taxon>Eukaryota</taxon>
        <taxon>Fungi</taxon>
        <taxon>Fungi incertae sedis</taxon>
        <taxon>Chytridiomycota</taxon>
        <taxon>Chytridiomycota incertae sedis</taxon>
        <taxon>Neocallimastigomycetes</taxon>
        <taxon>Neocallimastigales</taxon>
        <taxon>Neocallimastigaceae</taxon>
        <taxon>Anaeromyces</taxon>
    </lineage>
</organism>
<accession>A0A1Y1WX46</accession>